<organism evidence="2 3">
    <name type="scientific">Halalkalicoccus tibetensis</name>
    <dbReference type="NCBI Taxonomy" id="175632"/>
    <lineage>
        <taxon>Archaea</taxon>
        <taxon>Methanobacteriati</taxon>
        <taxon>Methanobacteriota</taxon>
        <taxon>Stenosarchaea group</taxon>
        <taxon>Halobacteria</taxon>
        <taxon>Halobacteriales</taxon>
        <taxon>Halococcaceae</taxon>
        <taxon>Halalkalicoccus</taxon>
    </lineage>
</organism>
<evidence type="ECO:0000259" key="1">
    <source>
        <dbReference type="Pfam" id="PF18765"/>
    </source>
</evidence>
<dbReference type="RefSeq" id="WP_340605596.1">
    <property type="nucleotide sequence ID" value="NZ_JBBMXV010000006.1"/>
</dbReference>
<gene>
    <name evidence="2" type="ORF">ACFQGH_17655</name>
</gene>
<keyword evidence="3" id="KW-1185">Reference proteome</keyword>
<dbReference type="SUPFAM" id="SSF81301">
    <property type="entry name" value="Nucleotidyltransferase"/>
    <property type="match status" value="1"/>
</dbReference>
<evidence type="ECO:0000313" key="3">
    <source>
        <dbReference type="Proteomes" id="UP001596312"/>
    </source>
</evidence>
<dbReference type="Proteomes" id="UP001596312">
    <property type="component" value="Unassembled WGS sequence"/>
</dbReference>
<name>A0ABD5V6S4_9EURY</name>
<dbReference type="Gene3D" id="3.30.460.10">
    <property type="entry name" value="Beta Polymerase, domain 2"/>
    <property type="match status" value="1"/>
</dbReference>
<proteinExistence type="predicted"/>
<dbReference type="AlphaFoldDB" id="A0ABD5V6S4"/>
<dbReference type="InterPro" id="IPR043519">
    <property type="entry name" value="NT_sf"/>
</dbReference>
<evidence type="ECO:0000313" key="2">
    <source>
        <dbReference type="EMBL" id="MFC6907018.1"/>
    </source>
</evidence>
<sequence length="237" mass="26430">MNHETETKSSLGASVSLSIPARDPDLFKHKATSDVLLFLINHRFGDFSLRKIASHTGHSHQSVRRAVTVLSSNKLVVESPESNQRLVQINRNRLSIPDDPILRIPQPEYHRPVKAAVEELHEKISDVVGIILYGSVARGEADRRSDIDLWVLTRSGRAESQREANAVARDLEEVSFDGDRYAYDIDVEAVQAIPTYTEDIREIVVSGIPIYKTSDFETVENLLLEEGSKDTDGGKDG</sequence>
<dbReference type="Pfam" id="PF18765">
    <property type="entry name" value="Polbeta"/>
    <property type="match status" value="1"/>
</dbReference>
<dbReference type="EMBL" id="JBHSXQ010000006">
    <property type="protein sequence ID" value="MFC6907018.1"/>
    <property type="molecule type" value="Genomic_DNA"/>
</dbReference>
<feature type="domain" description="Polymerase beta nucleotidyltransferase" evidence="1">
    <location>
        <begin position="119"/>
        <end position="214"/>
    </location>
</feature>
<dbReference type="CDD" id="cd05403">
    <property type="entry name" value="NT_KNTase_like"/>
    <property type="match status" value="1"/>
</dbReference>
<comment type="caution">
    <text evidence="2">The sequence shown here is derived from an EMBL/GenBank/DDBJ whole genome shotgun (WGS) entry which is preliminary data.</text>
</comment>
<dbReference type="InterPro" id="IPR041633">
    <property type="entry name" value="Polbeta"/>
</dbReference>
<accession>A0ABD5V6S4</accession>
<protein>
    <submittedName>
        <fullName evidence="2">Nucleotidyltransferase domain-containing protein</fullName>
    </submittedName>
</protein>
<reference evidence="2 3" key="1">
    <citation type="journal article" date="2019" name="Int. J. Syst. Evol. Microbiol.">
        <title>The Global Catalogue of Microorganisms (GCM) 10K type strain sequencing project: providing services to taxonomists for standard genome sequencing and annotation.</title>
        <authorList>
            <consortium name="The Broad Institute Genomics Platform"/>
            <consortium name="The Broad Institute Genome Sequencing Center for Infectious Disease"/>
            <person name="Wu L."/>
            <person name="Ma J."/>
        </authorList>
    </citation>
    <scope>NUCLEOTIDE SEQUENCE [LARGE SCALE GENOMIC DNA]</scope>
    <source>
        <strain evidence="2 3">CGMCC 1.3240</strain>
    </source>
</reference>